<protein>
    <recommendedName>
        <fullName evidence="1">EGF-like domain-containing protein</fullName>
    </recommendedName>
</protein>
<dbReference type="SMART" id="SM00289">
    <property type="entry name" value="WR1"/>
    <property type="match status" value="17"/>
</dbReference>
<reference evidence="3" key="1">
    <citation type="submission" date="2022-10" db="EMBL/GenBank/DDBJ databases">
        <title>Genome assembly of Pristionchus species.</title>
        <authorList>
            <person name="Yoshida K."/>
            <person name="Sommer R.J."/>
        </authorList>
    </citation>
    <scope>NUCLEOTIDE SEQUENCE [LARGE SCALE GENOMIC DNA]</scope>
    <source>
        <strain evidence="3">RS5460</strain>
    </source>
</reference>
<dbReference type="PANTHER" id="PTHR37157:SF2">
    <property type="entry name" value="EB DOMAIN-CONTAINING PROTEIN-RELATED"/>
    <property type="match status" value="1"/>
</dbReference>
<evidence type="ECO:0000259" key="1">
    <source>
        <dbReference type="SMART" id="SM00181"/>
    </source>
</evidence>
<feature type="domain" description="EGF-like" evidence="1">
    <location>
        <begin position="644"/>
        <end position="686"/>
    </location>
</feature>
<keyword evidence="3" id="KW-1185">Reference proteome</keyword>
<feature type="non-terminal residue" evidence="2">
    <location>
        <position position="1"/>
    </location>
</feature>
<feature type="domain" description="EGF-like" evidence="1">
    <location>
        <begin position="533"/>
        <end position="565"/>
    </location>
</feature>
<evidence type="ECO:0000313" key="3">
    <source>
        <dbReference type="Proteomes" id="UP001328107"/>
    </source>
</evidence>
<dbReference type="Proteomes" id="UP001328107">
    <property type="component" value="Unassembled WGS sequence"/>
</dbReference>
<dbReference type="SMART" id="SM00181">
    <property type="entry name" value="EGF"/>
    <property type="match status" value="7"/>
</dbReference>
<dbReference type="Pfam" id="PF01683">
    <property type="entry name" value="EB"/>
    <property type="match status" value="16"/>
</dbReference>
<comment type="caution">
    <text evidence="2">The sequence shown here is derived from an EMBL/GenBank/DDBJ whole genome shotgun (WGS) entry which is preliminary data.</text>
</comment>
<feature type="domain" description="EGF-like" evidence="1">
    <location>
        <begin position="236"/>
        <end position="268"/>
    </location>
</feature>
<sequence>ILLASTLVLSNVLSLPCPSGRVAVPSSSGYLQCTNSTSAQVCGDVGSCEIVSNPLFSKSQQICCIVSSLLCPDGQFMFGGRCYEESDLPTGDTGCTVDADCGSTSPPAPPPFPFSPDSARCLNSTCSCLFGQQLSRGSDGSMVCRVQQVLQQQAGVCQLGQVQVNGQCLSLAIPGSPCQSSQQCLDSSTCTNQRCTCSSFNAQINNGYCIVPSTSCSQTQTLVNGICMTYAAVNQQCVSNGQCVGGATCVVNMCTCPSNLSPMNGYCIPNPTQSSQCSLGQVSVNGQCVSLSAPGNQCVSPLQCIDRSTCSNSVCTCTSSGAQSINGYCLVPVFGCANTQTRVNNQCVSYSVPGSPCQSSEQCLGGSTCLSATCSCPQGTTSMNGYCITSNGGNNCAVGQVSVNGQCLNSVQLGAFCQAVQQCPANSICQGTCQCQSGYTNQNGQCVGGSSGGCEQGQVQVNGQCLSLAAPGSQCQSSLQCIDSSSCINQRCLCSNSNAQIINGYCLTPSSGCSQTQIRVNNQCLTFAQPGSPCQANEQCVSGSTCVNSVCTCPSGMTEMHKYCIGSSSIPSNPCQTGQVQVNGQCISLAAPGTSCQATAQCLDSSTCSNNLCSCSNVGSVLVSGYCVTPVNGCSNTQTLVNGQCASLASPGQQCQANQQCVAGATCTNMVCTCPSGRTSMHGYCVPTGGTTGGCTNGQVLINGVCVSKSPLGGQCQQAAQCGDNTQCTNGMCQCAFGYQQVLSSCIRSGDSSCQRGQVSVNGQCLSLVSPGFQCQSSLQCIDNSNCLNSICSCAATNMQALSGYCVQPGTSIGCGLTQARVNGQCVTFSVVGQSCVGTEQCVGGSTCINQLCTCPMERYSMHGYCLVDATTGGDNCNAITQVLVNGVCYNLVQPGQQCQVSQQCIGGGQCFNFVCQNGNGNGQCKTYQVSVAGQCYDTVSIGQQCNVQQQCINNANCLSNRCQCNFGFTFNGQACLSAGIFPTCSGLTVSTNGQCLQLVDMNQFCSSTPQCMGYSACSSSSCKCPFAYSPVNGVCRKTTSVNNCPTGQVMSPSGACLSMVGIGGSCQINEQCPSGASCALGRCTQGSSSDLRCNDPNKEVAMANGVPINCQVQLCPADAVCEVAQQQYVCCRPRNTSGGSGLCPSGQSVELLPSGSPKNCLLQGCSSGRVCQHSSTANQFVCCGSTFG</sequence>
<dbReference type="PANTHER" id="PTHR37157">
    <property type="entry name" value="PRION-LIKE-(Q/N-RICH) DOMAIN-BEARING PROTEIN 25"/>
    <property type="match status" value="1"/>
</dbReference>
<name>A0AAN5CGZ5_9BILA</name>
<dbReference type="InterPro" id="IPR000742">
    <property type="entry name" value="EGF"/>
</dbReference>
<dbReference type="EMBL" id="BTRK01000003">
    <property type="protein sequence ID" value="GMR42396.1"/>
    <property type="molecule type" value="Genomic_DNA"/>
</dbReference>
<feature type="domain" description="EGF-like" evidence="1">
    <location>
        <begin position="406"/>
        <end position="447"/>
    </location>
</feature>
<dbReference type="InterPro" id="IPR006149">
    <property type="entry name" value="EB_dom"/>
</dbReference>
<dbReference type="InterPro" id="IPR006150">
    <property type="entry name" value="Cys_repeat_1"/>
</dbReference>
<gene>
    <name evidence="2" type="ORF">PMAYCL1PPCAC_12591</name>
</gene>
<evidence type="ECO:0000313" key="2">
    <source>
        <dbReference type="EMBL" id="GMR42396.1"/>
    </source>
</evidence>
<feature type="domain" description="EGF-like" evidence="1">
    <location>
        <begin position="356"/>
        <end position="388"/>
    </location>
</feature>
<organism evidence="2 3">
    <name type="scientific">Pristionchus mayeri</name>
    <dbReference type="NCBI Taxonomy" id="1317129"/>
    <lineage>
        <taxon>Eukaryota</taxon>
        <taxon>Metazoa</taxon>
        <taxon>Ecdysozoa</taxon>
        <taxon>Nematoda</taxon>
        <taxon>Chromadorea</taxon>
        <taxon>Rhabditida</taxon>
        <taxon>Rhabditina</taxon>
        <taxon>Diplogasteromorpha</taxon>
        <taxon>Diplogasteroidea</taxon>
        <taxon>Neodiplogasteridae</taxon>
        <taxon>Pristionchus</taxon>
    </lineage>
</organism>
<accession>A0AAN5CGZ5</accession>
<proteinExistence type="predicted"/>
<feature type="domain" description="EGF-like" evidence="1">
    <location>
        <begin position="705"/>
        <end position="747"/>
    </location>
</feature>
<feature type="domain" description="EGF-like" evidence="1">
    <location>
        <begin position="945"/>
        <end position="977"/>
    </location>
</feature>
<dbReference type="AlphaFoldDB" id="A0AAN5CGZ5"/>